<proteinExistence type="predicted"/>
<evidence type="ECO:0000313" key="3">
    <source>
        <dbReference type="Proteomes" id="UP001590951"/>
    </source>
</evidence>
<evidence type="ECO:0000256" key="1">
    <source>
        <dbReference type="SAM" id="MobiDB-lite"/>
    </source>
</evidence>
<feature type="compositionally biased region" description="Basic and acidic residues" evidence="1">
    <location>
        <begin position="1"/>
        <end position="12"/>
    </location>
</feature>
<organism evidence="2 3">
    <name type="scientific">Lepraria finkii</name>
    <dbReference type="NCBI Taxonomy" id="1340010"/>
    <lineage>
        <taxon>Eukaryota</taxon>
        <taxon>Fungi</taxon>
        <taxon>Dikarya</taxon>
        <taxon>Ascomycota</taxon>
        <taxon>Pezizomycotina</taxon>
        <taxon>Lecanoromycetes</taxon>
        <taxon>OSLEUM clade</taxon>
        <taxon>Lecanoromycetidae</taxon>
        <taxon>Lecanorales</taxon>
        <taxon>Lecanorineae</taxon>
        <taxon>Stereocaulaceae</taxon>
        <taxon>Lepraria</taxon>
    </lineage>
</organism>
<name>A0ABR4AUE8_9LECA</name>
<comment type="caution">
    <text evidence="2">The sequence shown here is derived from an EMBL/GenBank/DDBJ whole genome shotgun (WGS) entry which is preliminary data.</text>
</comment>
<evidence type="ECO:0000313" key="2">
    <source>
        <dbReference type="EMBL" id="KAL2049211.1"/>
    </source>
</evidence>
<feature type="region of interest" description="Disordered" evidence="1">
    <location>
        <begin position="1"/>
        <end position="23"/>
    </location>
</feature>
<sequence length="66" mass="7049">MSTRSNDSKAQAEESGGIFLENMGDQSVASKVRDDTIPAQELGSNIIRSSDMEHGYDSAVACGKVR</sequence>
<dbReference type="Proteomes" id="UP001590951">
    <property type="component" value="Unassembled WGS sequence"/>
</dbReference>
<dbReference type="EMBL" id="JBHFEH010000069">
    <property type="protein sequence ID" value="KAL2049211.1"/>
    <property type="molecule type" value="Genomic_DNA"/>
</dbReference>
<gene>
    <name evidence="2" type="ORF">ABVK25_010562</name>
</gene>
<accession>A0ABR4AUE8</accession>
<reference evidence="2 3" key="1">
    <citation type="submission" date="2024-09" db="EMBL/GenBank/DDBJ databases">
        <title>Rethinking Asexuality: The Enigmatic Case of Functional Sexual Genes in Lepraria (Stereocaulaceae).</title>
        <authorList>
            <person name="Doellman M."/>
            <person name="Sun Y."/>
            <person name="Barcenas-Pena A."/>
            <person name="Lumbsch H.T."/>
            <person name="Grewe F."/>
        </authorList>
    </citation>
    <scope>NUCLEOTIDE SEQUENCE [LARGE SCALE GENOMIC DNA]</scope>
    <source>
        <strain evidence="2 3">Grewe 0041</strain>
    </source>
</reference>
<protein>
    <submittedName>
        <fullName evidence="2">Uncharacterized protein</fullName>
    </submittedName>
</protein>
<keyword evidence="3" id="KW-1185">Reference proteome</keyword>